<organism evidence="6 7">
    <name type="scientific">Saccharopolyspora antimicrobica</name>
    <dbReference type="NCBI Taxonomy" id="455193"/>
    <lineage>
        <taxon>Bacteria</taxon>
        <taxon>Bacillati</taxon>
        <taxon>Actinomycetota</taxon>
        <taxon>Actinomycetes</taxon>
        <taxon>Pseudonocardiales</taxon>
        <taxon>Pseudonocardiaceae</taxon>
        <taxon>Saccharopolyspora</taxon>
    </lineage>
</organism>
<dbReference type="InterPro" id="IPR000086">
    <property type="entry name" value="NUDIX_hydrolase_dom"/>
</dbReference>
<dbReference type="EMBL" id="FOUP01000001">
    <property type="protein sequence ID" value="SFM37532.1"/>
    <property type="molecule type" value="Genomic_DNA"/>
</dbReference>
<evidence type="ECO:0000256" key="3">
    <source>
        <dbReference type="RuleBase" id="RU003476"/>
    </source>
</evidence>
<comment type="similarity">
    <text evidence="1 3">Belongs to the Nudix hydrolase family.</text>
</comment>
<keyword evidence="2 3" id="KW-0378">Hydrolase</keyword>
<evidence type="ECO:0000259" key="4">
    <source>
        <dbReference type="PROSITE" id="PS51462"/>
    </source>
</evidence>
<sequence length="174" mass="19340">MSEQQEWPPNPDLVVDAVVFANPSNPHVLLIQRRDEPFQGHWALPGGYVEAGEWLKDAAIRELAEETGVSVRSVQRVGVYDDPRRDPRGHVVSVAFATEIQYRKDAVARDDAAAVEWVPLKAVLCDEIPLAFDHRKITAAAARMFDWNLGSPEVSTQVLSASTRKRLGLDDSVK</sequence>
<dbReference type="Gene3D" id="3.90.79.10">
    <property type="entry name" value="Nucleoside Triphosphate Pyrophosphohydrolase"/>
    <property type="match status" value="1"/>
</dbReference>
<reference evidence="6 7" key="1">
    <citation type="submission" date="2016-10" db="EMBL/GenBank/DDBJ databases">
        <authorList>
            <person name="de Groot N.N."/>
        </authorList>
    </citation>
    <scope>NUCLEOTIDE SEQUENCE [LARGE SCALE GENOMIC DNA]</scope>
    <source>
        <strain evidence="6 7">CPCC 201259</strain>
    </source>
</reference>
<reference evidence="5 8" key="2">
    <citation type="submission" date="2018-10" db="EMBL/GenBank/DDBJ databases">
        <title>Sequencing the genomes of 1000 actinobacteria strains.</title>
        <authorList>
            <person name="Klenk H.-P."/>
        </authorList>
    </citation>
    <scope>NUCLEOTIDE SEQUENCE [LARGE SCALE GENOMIC DNA]</scope>
    <source>
        <strain evidence="5 8">DSM 45119</strain>
    </source>
</reference>
<protein>
    <submittedName>
        <fullName evidence="6">8-oxo-dGTP diphosphatase</fullName>
    </submittedName>
</protein>
<dbReference type="AlphaFoldDB" id="A0A1I4QBQ3"/>
<name>A0A1I4QBQ3_9PSEU</name>
<evidence type="ECO:0000256" key="2">
    <source>
        <dbReference type="ARBA" id="ARBA00022801"/>
    </source>
</evidence>
<feature type="domain" description="Nudix hydrolase" evidence="4">
    <location>
        <begin position="10"/>
        <end position="143"/>
    </location>
</feature>
<evidence type="ECO:0000313" key="5">
    <source>
        <dbReference type="EMBL" id="RKT84864.1"/>
    </source>
</evidence>
<gene>
    <name evidence="5" type="ORF">ATL45_3195</name>
    <name evidence="6" type="ORF">SAMN05421805_10157</name>
</gene>
<evidence type="ECO:0000313" key="7">
    <source>
        <dbReference type="Proteomes" id="UP000199398"/>
    </source>
</evidence>
<dbReference type="PROSITE" id="PS00893">
    <property type="entry name" value="NUDIX_BOX"/>
    <property type="match status" value="1"/>
</dbReference>
<dbReference type="InterPro" id="IPR020084">
    <property type="entry name" value="NUDIX_hydrolase_CS"/>
</dbReference>
<dbReference type="InterPro" id="IPR015797">
    <property type="entry name" value="NUDIX_hydrolase-like_dom_sf"/>
</dbReference>
<dbReference type="Proteomes" id="UP000199398">
    <property type="component" value="Unassembled WGS sequence"/>
</dbReference>
<dbReference type="SUPFAM" id="SSF55811">
    <property type="entry name" value="Nudix"/>
    <property type="match status" value="1"/>
</dbReference>
<evidence type="ECO:0000313" key="6">
    <source>
        <dbReference type="EMBL" id="SFM37532.1"/>
    </source>
</evidence>
<accession>A0A1I4QBQ3</accession>
<dbReference type="RefSeq" id="WP_093145641.1">
    <property type="nucleotide sequence ID" value="NZ_FOUP01000001.1"/>
</dbReference>
<dbReference type="OrthoDB" id="9804442at2"/>
<dbReference type="PRINTS" id="PR00502">
    <property type="entry name" value="NUDIXFAMILY"/>
</dbReference>
<evidence type="ECO:0000313" key="8">
    <source>
        <dbReference type="Proteomes" id="UP000270697"/>
    </source>
</evidence>
<dbReference type="GO" id="GO:0016787">
    <property type="term" value="F:hydrolase activity"/>
    <property type="evidence" value="ECO:0007669"/>
    <property type="project" value="UniProtKB-KW"/>
</dbReference>
<dbReference type="EMBL" id="RBXX01000002">
    <property type="protein sequence ID" value="RKT84864.1"/>
    <property type="molecule type" value="Genomic_DNA"/>
</dbReference>
<dbReference type="PANTHER" id="PTHR43736">
    <property type="entry name" value="ADP-RIBOSE PYROPHOSPHATASE"/>
    <property type="match status" value="1"/>
</dbReference>
<dbReference type="PROSITE" id="PS51462">
    <property type="entry name" value="NUDIX"/>
    <property type="match status" value="1"/>
</dbReference>
<dbReference type="InterPro" id="IPR020476">
    <property type="entry name" value="Nudix_hydrolase"/>
</dbReference>
<dbReference type="CDD" id="cd18873">
    <property type="entry name" value="NUDIX_NadM_like"/>
    <property type="match status" value="1"/>
</dbReference>
<dbReference type="STRING" id="455193.SAMN05421805_10157"/>
<keyword evidence="8" id="KW-1185">Reference proteome</keyword>
<dbReference type="PANTHER" id="PTHR43736:SF5">
    <property type="entry name" value="NUDIX HYDROLASE DOMAIN-CONTAINING PROTEIN"/>
    <property type="match status" value="1"/>
</dbReference>
<dbReference type="Proteomes" id="UP000270697">
    <property type="component" value="Unassembled WGS sequence"/>
</dbReference>
<dbReference type="Pfam" id="PF00293">
    <property type="entry name" value="NUDIX"/>
    <property type="match status" value="1"/>
</dbReference>
<evidence type="ECO:0000256" key="1">
    <source>
        <dbReference type="ARBA" id="ARBA00005582"/>
    </source>
</evidence>
<proteinExistence type="inferred from homology"/>